<dbReference type="HOGENOM" id="CLU_1541674_0_0_1"/>
<proteinExistence type="predicted"/>
<evidence type="ECO:0000313" key="1">
    <source>
        <dbReference type="EMBL" id="EFX66178.1"/>
    </source>
</evidence>
<dbReference type="AlphaFoldDB" id="E9HQ07"/>
<accession>E9HQ07</accession>
<reference evidence="1 2" key="1">
    <citation type="journal article" date="2011" name="Science">
        <title>The ecoresponsive genome of Daphnia pulex.</title>
        <authorList>
            <person name="Colbourne J.K."/>
            <person name="Pfrender M.E."/>
            <person name="Gilbert D."/>
            <person name="Thomas W.K."/>
            <person name="Tucker A."/>
            <person name="Oakley T.H."/>
            <person name="Tokishita S."/>
            <person name="Aerts A."/>
            <person name="Arnold G.J."/>
            <person name="Basu M.K."/>
            <person name="Bauer D.J."/>
            <person name="Caceres C.E."/>
            <person name="Carmel L."/>
            <person name="Casola C."/>
            <person name="Choi J.H."/>
            <person name="Detter J.C."/>
            <person name="Dong Q."/>
            <person name="Dusheyko S."/>
            <person name="Eads B.D."/>
            <person name="Frohlich T."/>
            <person name="Geiler-Samerotte K.A."/>
            <person name="Gerlach D."/>
            <person name="Hatcher P."/>
            <person name="Jogdeo S."/>
            <person name="Krijgsveld J."/>
            <person name="Kriventseva E.V."/>
            <person name="Kultz D."/>
            <person name="Laforsch C."/>
            <person name="Lindquist E."/>
            <person name="Lopez J."/>
            <person name="Manak J.R."/>
            <person name="Muller J."/>
            <person name="Pangilinan J."/>
            <person name="Patwardhan R.P."/>
            <person name="Pitluck S."/>
            <person name="Pritham E.J."/>
            <person name="Rechtsteiner A."/>
            <person name="Rho M."/>
            <person name="Rogozin I.B."/>
            <person name="Sakarya O."/>
            <person name="Salamov A."/>
            <person name="Schaack S."/>
            <person name="Shapiro H."/>
            <person name="Shiga Y."/>
            <person name="Skalitzky C."/>
            <person name="Smith Z."/>
            <person name="Souvorov A."/>
            <person name="Sung W."/>
            <person name="Tang Z."/>
            <person name="Tsuchiya D."/>
            <person name="Tu H."/>
            <person name="Vos H."/>
            <person name="Wang M."/>
            <person name="Wolf Y.I."/>
            <person name="Yamagata H."/>
            <person name="Yamada T."/>
            <person name="Ye Y."/>
            <person name="Shaw J.R."/>
            <person name="Andrews J."/>
            <person name="Crease T.J."/>
            <person name="Tang H."/>
            <person name="Lucas S.M."/>
            <person name="Robertson H.M."/>
            <person name="Bork P."/>
            <person name="Koonin E.V."/>
            <person name="Zdobnov E.M."/>
            <person name="Grigoriev I.V."/>
            <person name="Lynch M."/>
            <person name="Boore J.L."/>
        </authorList>
    </citation>
    <scope>NUCLEOTIDE SEQUENCE [LARGE SCALE GENOMIC DNA]</scope>
</reference>
<name>E9HQ07_DAPPU</name>
<protein>
    <submittedName>
        <fullName evidence="1">Uncharacterized protein</fullName>
    </submittedName>
</protein>
<dbReference type="EMBL" id="GL732713">
    <property type="protein sequence ID" value="EFX66178.1"/>
    <property type="molecule type" value="Genomic_DNA"/>
</dbReference>
<dbReference type="PhylomeDB" id="E9HQ07"/>
<sequence length="174" mass="20155">MVFGLSHMDCWIGGYIRSNSKSIWRTFISGFLLFRAMKVAMLYLKKIVYTAIENADFFTFYVRTLCTMIESGPYGLNEKKKEKMSPGQSQKVSNIRESSVGQVFEDLVKLIFYEASIPRKRAVEEILPGLNPRFQLIRSFMVEQAQLMRYTFTGSEVTMRRRNGQPFTVTLTPE</sequence>
<dbReference type="Proteomes" id="UP000000305">
    <property type="component" value="Unassembled WGS sequence"/>
</dbReference>
<gene>
    <name evidence="1" type="ORF">DAPPUDRAFT_116647</name>
</gene>
<evidence type="ECO:0000313" key="2">
    <source>
        <dbReference type="Proteomes" id="UP000000305"/>
    </source>
</evidence>
<keyword evidence="2" id="KW-1185">Reference proteome</keyword>
<dbReference type="InParanoid" id="E9HQ07"/>
<organism evidence="1 2">
    <name type="scientific">Daphnia pulex</name>
    <name type="common">Water flea</name>
    <dbReference type="NCBI Taxonomy" id="6669"/>
    <lineage>
        <taxon>Eukaryota</taxon>
        <taxon>Metazoa</taxon>
        <taxon>Ecdysozoa</taxon>
        <taxon>Arthropoda</taxon>
        <taxon>Crustacea</taxon>
        <taxon>Branchiopoda</taxon>
        <taxon>Diplostraca</taxon>
        <taxon>Cladocera</taxon>
        <taxon>Anomopoda</taxon>
        <taxon>Daphniidae</taxon>
        <taxon>Daphnia</taxon>
    </lineage>
</organism>
<dbReference type="KEGG" id="dpx:DAPPUDRAFT_116647"/>